<keyword evidence="1" id="KW-1133">Transmembrane helix</keyword>
<name>A0ABR2H531_9EUKA</name>
<accession>A0ABR2H531</accession>
<keyword evidence="3" id="KW-1185">Reference proteome</keyword>
<protein>
    <recommendedName>
        <fullName evidence="4">DUF3447 domain-containing protein</fullName>
    </recommendedName>
</protein>
<feature type="transmembrane region" description="Helical" evidence="1">
    <location>
        <begin position="355"/>
        <end position="372"/>
    </location>
</feature>
<dbReference type="PANTHER" id="PTHR24159:SF5">
    <property type="entry name" value="ANK_REP_REGION DOMAIN-CONTAINING PROTEIN"/>
    <property type="match status" value="1"/>
</dbReference>
<proteinExistence type="predicted"/>
<comment type="caution">
    <text evidence="2">The sequence shown here is derived from an EMBL/GenBank/DDBJ whole genome shotgun (WGS) entry which is preliminary data.</text>
</comment>
<evidence type="ECO:0000256" key="1">
    <source>
        <dbReference type="SAM" id="Phobius"/>
    </source>
</evidence>
<keyword evidence="1" id="KW-0812">Transmembrane</keyword>
<dbReference type="PANTHER" id="PTHR24159">
    <property type="match status" value="1"/>
</dbReference>
<evidence type="ECO:0008006" key="4">
    <source>
        <dbReference type="Google" id="ProtNLM"/>
    </source>
</evidence>
<evidence type="ECO:0000313" key="3">
    <source>
        <dbReference type="Proteomes" id="UP001470230"/>
    </source>
</evidence>
<dbReference type="Proteomes" id="UP001470230">
    <property type="component" value="Unassembled WGS sequence"/>
</dbReference>
<dbReference type="InterPro" id="IPR036770">
    <property type="entry name" value="Ankyrin_rpt-contain_sf"/>
</dbReference>
<keyword evidence="1" id="KW-0472">Membrane</keyword>
<sequence length="388" mass="46556">MSFQDVISKMKRIQVLLLEYLEDESDHKERYEDFQKIIIDQKIIEDRYLFKSLLLLINNIGNHHQRVGNFISKIERILGFFKDNIKNNFSNSEIFKLFESNKRILLFLIEEKIIVIDECFVSQLSGYKYSSMKYPEYFAPEIKPFVTKEFVKKCCKNNRSLKEDEFYEDITKEVSNDFYEKRKIGENDDYLCQIIRLNKIDEIVIFANKTNLHLDACIKQSIFETNYFLVFGHGVKLIEYASFFGSIDIIKYIQMKEYELTPNMWSYSIHSRNAELIKYLEDNHVSPPKDNYDVILKEAIKCHHNDISTYFIENVIKKEDLLLSIENKFDENYYNYCAEYQNYCFFSENLGYKNMFFYLCIFNYYALVKLYLQQKDADFDINAKSIIK</sequence>
<organism evidence="2 3">
    <name type="scientific">Tritrichomonas musculus</name>
    <dbReference type="NCBI Taxonomy" id="1915356"/>
    <lineage>
        <taxon>Eukaryota</taxon>
        <taxon>Metamonada</taxon>
        <taxon>Parabasalia</taxon>
        <taxon>Tritrichomonadida</taxon>
        <taxon>Tritrichomonadidae</taxon>
        <taxon>Tritrichomonas</taxon>
    </lineage>
</organism>
<reference evidence="2 3" key="1">
    <citation type="submission" date="2024-04" db="EMBL/GenBank/DDBJ databases">
        <title>Tritrichomonas musculus Genome.</title>
        <authorList>
            <person name="Alves-Ferreira E."/>
            <person name="Grigg M."/>
            <person name="Lorenzi H."/>
            <person name="Galac M."/>
        </authorList>
    </citation>
    <scope>NUCLEOTIDE SEQUENCE [LARGE SCALE GENOMIC DNA]</scope>
    <source>
        <strain evidence="2 3">EAF2021</strain>
    </source>
</reference>
<evidence type="ECO:0000313" key="2">
    <source>
        <dbReference type="EMBL" id="KAK8841342.1"/>
    </source>
</evidence>
<dbReference type="SUPFAM" id="SSF48403">
    <property type="entry name" value="Ankyrin repeat"/>
    <property type="match status" value="1"/>
</dbReference>
<gene>
    <name evidence="2" type="ORF">M9Y10_026956</name>
</gene>
<dbReference type="EMBL" id="JAPFFF010000041">
    <property type="protein sequence ID" value="KAK8841342.1"/>
    <property type="molecule type" value="Genomic_DNA"/>
</dbReference>